<dbReference type="Gene3D" id="3.30.700.10">
    <property type="entry name" value="Glycoprotein, Type 4 Pilin"/>
    <property type="match status" value="1"/>
</dbReference>
<keyword evidence="1" id="KW-0812">Transmembrane</keyword>
<evidence type="ECO:0000313" key="3">
    <source>
        <dbReference type="Proteomes" id="UP001054811"/>
    </source>
</evidence>
<name>A0ABY5NNK8_9MICO</name>
<dbReference type="InterPro" id="IPR045584">
    <property type="entry name" value="Pilin-like"/>
</dbReference>
<accession>A0ABY5NNK8</accession>
<dbReference type="NCBIfam" id="TIGR02532">
    <property type="entry name" value="IV_pilin_GFxxxE"/>
    <property type="match status" value="1"/>
</dbReference>
<proteinExistence type="predicted"/>
<reference evidence="2" key="1">
    <citation type="submission" date="2022-01" db="EMBL/GenBank/DDBJ databases">
        <title>Microbacterium eymi and Microbacterium rhizovicinus sp. nov., isolated from the rhizospheric soil of Elymus tsukushiensis, a plant native to the Dokdo Islands, Republic of Korea.</title>
        <authorList>
            <person name="Hwang Y.J."/>
        </authorList>
    </citation>
    <scope>NUCLEOTIDE SEQUENCE</scope>
    <source>
        <strain evidence="2">KUDC0405</strain>
    </source>
</reference>
<keyword evidence="3" id="KW-1185">Reference proteome</keyword>
<keyword evidence="1" id="KW-1133">Transmembrane helix</keyword>
<dbReference type="SUPFAM" id="SSF54523">
    <property type="entry name" value="Pili subunits"/>
    <property type="match status" value="1"/>
</dbReference>
<dbReference type="Proteomes" id="UP001054811">
    <property type="component" value="Chromosome"/>
</dbReference>
<dbReference type="InterPro" id="IPR012902">
    <property type="entry name" value="N_methyl_site"/>
</dbReference>
<evidence type="ECO:0000313" key="2">
    <source>
        <dbReference type="EMBL" id="UUT36706.1"/>
    </source>
</evidence>
<feature type="transmembrane region" description="Helical" evidence="1">
    <location>
        <begin position="20"/>
        <end position="40"/>
    </location>
</feature>
<gene>
    <name evidence="2" type="ORF">L2X98_33590</name>
</gene>
<keyword evidence="1" id="KW-0472">Membrane</keyword>
<organism evidence="2 3">
    <name type="scientific">Microbacterium elymi</name>
    <dbReference type="NCBI Taxonomy" id="2909587"/>
    <lineage>
        <taxon>Bacteria</taxon>
        <taxon>Bacillati</taxon>
        <taxon>Actinomycetota</taxon>
        <taxon>Actinomycetes</taxon>
        <taxon>Micrococcales</taxon>
        <taxon>Microbacteriaceae</taxon>
        <taxon>Microbacterium</taxon>
    </lineage>
</organism>
<dbReference type="Pfam" id="PF07963">
    <property type="entry name" value="N_methyl"/>
    <property type="match status" value="1"/>
</dbReference>
<sequence length="159" mass="16072">MRQHEHRRGTADGFSMVELIIAMFLLAVIALALLPLLVGVTRTSSTNKSLVAATSLANAQVSAIRTLYPNDSTTSTCTALAQSIVKLKTGADATGITLASSQPLISGIPGPTGSGLSAKVTTSGCPSTLPGTVAMTVAVTDKGGHTLVSLPTLIVVNAT</sequence>
<dbReference type="EMBL" id="CP091139">
    <property type="protein sequence ID" value="UUT36706.1"/>
    <property type="molecule type" value="Genomic_DNA"/>
</dbReference>
<evidence type="ECO:0000256" key="1">
    <source>
        <dbReference type="SAM" id="Phobius"/>
    </source>
</evidence>
<protein>
    <submittedName>
        <fullName evidence="2">Prepilin-type N-terminal cleavage/methylation domain-containing protein</fullName>
    </submittedName>
</protein>